<protein>
    <submittedName>
        <fullName evidence="1">Uncharacterized protein</fullName>
    </submittedName>
</protein>
<dbReference type="RefSeq" id="WP_099152012.1">
    <property type="nucleotide sequence ID" value="NZ_PDUD01000025.1"/>
</dbReference>
<dbReference type="OrthoDB" id="1493372at2"/>
<dbReference type="Proteomes" id="UP000223913">
    <property type="component" value="Unassembled WGS sequence"/>
</dbReference>
<comment type="caution">
    <text evidence="1">The sequence shown here is derived from an EMBL/GenBank/DDBJ whole genome shotgun (WGS) entry which is preliminary data.</text>
</comment>
<evidence type="ECO:0000313" key="1">
    <source>
        <dbReference type="EMBL" id="PHN04439.1"/>
    </source>
</evidence>
<dbReference type="EMBL" id="PDUD01000025">
    <property type="protein sequence ID" value="PHN04439.1"/>
    <property type="molecule type" value="Genomic_DNA"/>
</dbReference>
<keyword evidence="2" id="KW-1185">Reference proteome</keyword>
<accession>A0A2D0N8G1</accession>
<sequence>MKIFLHLSPLFVLAILCLGSCKLEELKQPIIITDLEPEFYIDLQEYLHPTNRQLRFKIRTIKDQECLNGSIETDYYTLGREIELSINRILPPADCKGGTAPAKSEVYATQLTNGTYKFNVALRNTVVNNGQLTVSDDNYTIKMETQEGIIFLHNNLQKMPADAFWGYVVCKETEWEALNAELTDRLTGFGAPADYRSGYYGYFEINNNTPGNRKVFLTEPPAADFHFPLLFQLKENVDENRLKSMLQEFRAAHPDITLEGRNSDGRIF</sequence>
<gene>
    <name evidence="1" type="ORF">CRP01_20745</name>
</gene>
<evidence type="ECO:0000313" key="2">
    <source>
        <dbReference type="Proteomes" id="UP000223913"/>
    </source>
</evidence>
<dbReference type="AlphaFoldDB" id="A0A2D0N8G1"/>
<proteinExistence type="predicted"/>
<reference evidence="1 2" key="1">
    <citation type="submission" date="2017-10" db="EMBL/GenBank/DDBJ databases">
        <title>The draft genome sequence of Lewinella nigricans NBRC 102662.</title>
        <authorList>
            <person name="Wang K."/>
        </authorList>
    </citation>
    <scope>NUCLEOTIDE SEQUENCE [LARGE SCALE GENOMIC DNA]</scope>
    <source>
        <strain evidence="1 2">NBRC 102662</strain>
    </source>
</reference>
<organism evidence="1 2">
    <name type="scientific">Flavilitoribacter nigricans (strain ATCC 23147 / DSM 23189 / NBRC 102662 / NCIMB 1420 / SS-2)</name>
    <name type="common">Lewinella nigricans</name>
    <dbReference type="NCBI Taxonomy" id="1122177"/>
    <lineage>
        <taxon>Bacteria</taxon>
        <taxon>Pseudomonadati</taxon>
        <taxon>Bacteroidota</taxon>
        <taxon>Saprospiria</taxon>
        <taxon>Saprospirales</taxon>
        <taxon>Lewinellaceae</taxon>
        <taxon>Flavilitoribacter</taxon>
    </lineage>
</organism>
<name>A0A2D0N8G1_FLAN2</name>